<proteinExistence type="predicted"/>
<organism evidence="1 2">
    <name type="scientific">Spirosoma arboris</name>
    <dbReference type="NCBI Taxonomy" id="2682092"/>
    <lineage>
        <taxon>Bacteria</taxon>
        <taxon>Pseudomonadati</taxon>
        <taxon>Bacteroidota</taxon>
        <taxon>Cytophagia</taxon>
        <taxon>Cytophagales</taxon>
        <taxon>Cytophagaceae</taxon>
        <taxon>Spirosoma</taxon>
    </lineage>
</organism>
<protein>
    <submittedName>
        <fullName evidence="1">Uncharacterized protein</fullName>
    </submittedName>
</protein>
<dbReference type="Proteomes" id="UP000436006">
    <property type="component" value="Unassembled WGS sequence"/>
</dbReference>
<keyword evidence="2" id="KW-1185">Reference proteome</keyword>
<accession>A0A7K1SLG5</accession>
<dbReference type="AlphaFoldDB" id="A0A7K1SLG5"/>
<dbReference type="SUPFAM" id="SSF103084">
    <property type="entry name" value="Holliday junction resolvase RusA"/>
    <property type="match status" value="1"/>
</dbReference>
<dbReference type="Gene3D" id="3.30.1330.70">
    <property type="entry name" value="Holliday junction resolvase RusA"/>
    <property type="match status" value="1"/>
</dbReference>
<reference evidence="1 2" key="1">
    <citation type="submission" date="2019-12" db="EMBL/GenBank/DDBJ databases">
        <title>Spirosoma sp. HMF4905 genome sequencing and assembly.</title>
        <authorList>
            <person name="Kang H."/>
            <person name="Cha I."/>
            <person name="Kim H."/>
            <person name="Joh K."/>
        </authorList>
    </citation>
    <scope>NUCLEOTIDE SEQUENCE [LARGE SCALE GENOMIC DNA]</scope>
    <source>
        <strain evidence="1 2">HMF4905</strain>
    </source>
</reference>
<dbReference type="GO" id="GO:0006310">
    <property type="term" value="P:DNA recombination"/>
    <property type="evidence" value="ECO:0007669"/>
    <property type="project" value="InterPro"/>
</dbReference>
<comment type="caution">
    <text evidence="1">The sequence shown here is derived from an EMBL/GenBank/DDBJ whole genome shotgun (WGS) entry which is preliminary data.</text>
</comment>
<evidence type="ECO:0000313" key="1">
    <source>
        <dbReference type="EMBL" id="MVM34416.1"/>
    </source>
</evidence>
<sequence>MKTTLTLPEPTLSLNVLRKLSKHEYKALRDRYFWIFKEQPHCLHSGPVKLTLVRMSVGELDYDNLVGGAKPAIDALVNAGIIRGDKMKDIAERDYQQAKVKAGQQSTIIIIENLL</sequence>
<dbReference type="RefSeq" id="WP_157589235.1">
    <property type="nucleotide sequence ID" value="NZ_WPIN01000015.1"/>
</dbReference>
<gene>
    <name evidence="1" type="ORF">GO755_30575</name>
</gene>
<dbReference type="GO" id="GO:0006281">
    <property type="term" value="P:DNA repair"/>
    <property type="evidence" value="ECO:0007669"/>
    <property type="project" value="InterPro"/>
</dbReference>
<dbReference type="InterPro" id="IPR036614">
    <property type="entry name" value="RusA-like_sf"/>
</dbReference>
<evidence type="ECO:0000313" key="2">
    <source>
        <dbReference type="Proteomes" id="UP000436006"/>
    </source>
</evidence>
<name>A0A7K1SLG5_9BACT</name>
<dbReference type="EMBL" id="WPIN01000015">
    <property type="protein sequence ID" value="MVM34416.1"/>
    <property type="molecule type" value="Genomic_DNA"/>
</dbReference>
<dbReference type="GO" id="GO:0000287">
    <property type="term" value="F:magnesium ion binding"/>
    <property type="evidence" value="ECO:0007669"/>
    <property type="project" value="InterPro"/>
</dbReference>